<dbReference type="Proteomes" id="UP000183832">
    <property type="component" value="Unassembled WGS sequence"/>
</dbReference>
<evidence type="ECO:0000313" key="2">
    <source>
        <dbReference type="EMBL" id="CRK87657.1"/>
    </source>
</evidence>
<protein>
    <submittedName>
        <fullName evidence="2">CLUMA_CG001450, isoform A</fullName>
    </submittedName>
</protein>
<dbReference type="EMBL" id="CVRI01000004">
    <property type="protein sequence ID" value="CRK87657.1"/>
    <property type="molecule type" value="Genomic_DNA"/>
</dbReference>
<gene>
    <name evidence="2" type="ORF">CLUMA_CG001450</name>
</gene>
<dbReference type="AlphaFoldDB" id="A0A1J1HN47"/>
<keyword evidence="3" id="KW-1185">Reference proteome</keyword>
<keyword evidence="1" id="KW-0472">Membrane</keyword>
<evidence type="ECO:0000256" key="1">
    <source>
        <dbReference type="SAM" id="Phobius"/>
    </source>
</evidence>
<proteinExistence type="predicted"/>
<accession>A0A1J1HN47</accession>
<organism evidence="2 3">
    <name type="scientific">Clunio marinus</name>
    <dbReference type="NCBI Taxonomy" id="568069"/>
    <lineage>
        <taxon>Eukaryota</taxon>
        <taxon>Metazoa</taxon>
        <taxon>Ecdysozoa</taxon>
        <taxon>Arthropoda</taxon>
        <taxon>Hexapoda</taxon>
        <taxon>Insecta</taxon>
        <taxon>Pterygota</taxon>
        <taxon>Neoptera</taxon>
        <taxon>Endopterygota</taxon>
        <taxon>Diptera</taxon>
        <taxon>Nematocera</taxon>
        <taxon>Chironomoidea</taxon>
        <taxon>Chironomidae</taxon>
        <taxon>Clunio</taxon>
    </lineage>
</organism>
<reference evidence="2 3" key="1">
    <citation type="submission" date="2015-04" db="EMBL/GenBank/DDBJ databases">
        <authorList>
            <person name="Syromyatnikov M.Y."/>
            <person name="Popov V.N."/>
        </authorList>
    </citation>
    <scope>NUCLEOTIDE SEQUENCE [LARGE SCALE GENOMIC DNA]</scope>
</reference>
<feature type="transmembrane region" description="Helical" evidence="1">
    <location>
        <begin position="12"/>
        <end position="31"/>
    </location>
</feature>
<keyword evidence="1" id="KW-0812">Transmembrane</keyword>
<name>A0A1J1HN47_9DIPT</name>
<evidence type="ECO:0000313" key="3">
    <source>
        <dbReference type="Proteomes" id="UP000183832"/>
    </source>
</evidence>
<sequence length="91" mass="10464">MKPTFNGYYSTAIAALHLWIIIVNIQTLIGLKEEKYLSRETSHNICCFTTFIILHKNPSLTSFNNHSRFDCKQICLISQLSKEKITLLISC</sequence>
<keyword evidence="1" id="KW-1133">Transmembrane helix</keyword>